<evidence type="ECO:0000259" key="1">
    <source>
        <dbReference type="Pfam" id="PF12770"/>
    </source>
</evidence>
<proteinExistence type="predicted"/>
<reference evidence="3" key="1">
    <citation type="submission" date="2012-11" db="EMBL/GenBank/DDBJ databases">
        <authorList>
            <person name="Lucero-Rivera Y.E."/>
            <person name="Tovar-Ramirez D."/>
        </authorList>
    </citation>
    <scope>NUCLEOTIDE SEQUENCE [LARGE SCALE GENOMIC DNA]</scope>
    <source>
        <strain evidence="3">Araruama</strain>
    </source>
</reference>
<evidence type="ECO:0000313" key="2">
    <source>
        <dbReference type="EMBL" id="ETR73198.1"/>
    </source>
</evidence>
<accession>A0A1V1PEI9</accession>
<protein>
    <recommendedName>
        <fullName evidence="1">CHAT domain-containing protein</fullName>
    </recommendedName>
</protein>
<dbReference type="EMBL" id="ATBP01000080">
    <property type="protein sequence ID" value="ETR73198.1"/>
    <property type="molecule type" value="Genomic_DNA"/>
</dbReference>
<sequence>MDEKQPMVKKRSIGNILLIVICLIAKNVQANQAWEKSIETLIFQGQYDRAVEALNKIKQTFAPTSKNYVQAIVMQANALKAMGRHQLALDLLLPIVPIIVQCPPEISVRFYNTLGNTHAFFYEYRKAAQKFERSMQIAKKAQSQVLICQTLNEMGLLYSIHANNEKYARKAIQAFTRAIQYARQIQEHENHFLAQLMVNIAKVYARNSIQQDSNLKKTSLTHASRYLSSLSDSYRKGCLLLDIAGLYAYHKLSDNAAEEYKIYNEVRRINDSIHDNSLESLLNLRMGGLYEQANQYNDAITLTQKSVFYAQIIPAAHILYLANWQLGRLYRKTGHIKKAITHYGNAMEHLTPILQQIYHSDLTQKNVFERKIKPVYLELSEIYFNLAASEAGQLSPQFYTNSIKNVWKTMDKVKSAELEDIFDDPCVAYQKDDKLQLDRPLDSTGVIYFIPFPGQPGLIIKLPDGFKHHRLNIQTEVFNKTIYRLRDEIPNWGLFESDAMQLYELIIAPIYNDLKKQNVQTLVIASDGAMRMLPFSLFLNAEERFLIEEFSIVTIPALHLTRLGQTNRNTPNGLFCGITKERKVGNLKFDALPRIAEEIKAIASVVPGDIYLDEDFTVSTLKDNIAEKRYSIVHMATHGEFGSIPEKTFLITHDGHLTMNSLEKLITQTRSSAIDLLTLSACQTAIGDERAAFGLAGVAVKAGAKCAIATLWSVDDYASKQIISDFYSNVYQKNFSKAEALQKAQLSLIEKIQFWHPAVWSAFLVIGNWY</sequence>
<dbReference type="Proteomes" id="UP000189670">
    <property type="component" value="Unassembled WGS sequence"/>
</dbReference>
<gene>
    <name evidence="2" type="ORF">OMM_07092</name>
</gene>
<evidence type="ECO:0000313" key="3">
    <source>
        <dbReference type="Proteomes" id="UP000189670"/>
    </source>
</evidence>
<dbReference type="AlphaFoldDB" id="A0A1V1PEI9"/>
<dbReference type="Gene3D" id="1.25.40.10">
    <property type="entry name" value="Tetratricopeptide repeat domain"/>
    <property type="match status" value="2"/>
</dbReference>
<name>A0A1V1PEI9_9BACT</name>
<dbReference type="SUPFAM" id="SSF48452">
    <property type="entry name" value="TPR-like"/>
    <property type="match status" value="1"/>
</dbReference>
<feature type="domain" description="CHAT" evidence="1">
    <location>
        <begin position="499"/>
        <end position="768"/>
    </location>
</feature>
<organism evidence="2 3">
    <name type="scientific">Candidatus Magnetoglobus multicellularis str. Araruama</name>
    <dbReference type="NCBI Taxonomy" id="890399"/>
    <lineage>
        <taxon>Bacteria</taxon>
        <taxon>Pseudomonadati</taxon>
        <taxon>Thermodesulfobacteriota</taxon>
        <taxon>Desulfobacteria</taxon>
        <taxon>Desulfobacterales</taxon>
        <taxon>Desulfobacteraceae</taxon>
        <taxon>Candidatus Magnetoglobus</taxon>
    </lineage>
</organism>
<dbReference type="InterPro" id="IPR024983">
    <property type="entry name" value="CHAT_dom"/>
</dbReference>
<dbReference type="PANTHER" id="PTHR10098:SF112">
    <property type="entry name" value="SLR0380 PROTEIN"/>
    <property type="match status" value="1"/>
</dbReference>
<dbReference type="InterPro" id="IPR011990">
    <property type="entry name" value="TPR-like_helical_dom_sf"/>
</dbReference>
<dbReference type="Pfam" id="PF12770">
    <property type="entry name" value="CHAT"/>
    <property type="match status" value="1"/>
</dbReference>
<dbReference type="PANTHER" id="PTHR10098">
    <property type="entry name" value="RAPSYN-RELATED"/>
    <property type="match status" value="1"/>
</dbReference>
<comment type="caution">
    <text evidence="2">The sequence shown here is derived from an EMBL/GenBank/DDBJ whole genome shotgun (WGS) entry which is preliminary data.</text>
</comment>